<evidence type="ECO:0000256" key="6">
    <source>
        <dbReference type="PIRSR" id="PIRSR601344-1"/>
    </source>
</evidence>
<keyword evidence="2 7" id="KW-0150">Chloroplast</keyword>
<keyword evidence="7" id="KW-0604">Photosystem II</keyword>
<dbReference type="GeneID" id="8250598"/>
<dbReference type="RefSeq" id="XP_002507283.1">
    <property type="nucleotide sequence ID" value="XM_002507237.1"/>
</dbReference>
<keyword evidence="7" id="KW-0793">Thylakoid</keyword>
<dbReference type="Gene3D" id="1.10.3460.10">
    <property type="entry name" value="Chlorophyll a/b binding protein domain"/>
    <property type="match status" value="1"/>
</dbReference>
<comment type="similarity">
    <text evidence="7">Belongs to the light-harvesting chlorophyll a/b-binding (LHC) protein family.</text>
</comment>
<dbReference type="STRING" id="296587.C1FEC3"/>
<keyword evidence="9" id="KW-1185">Reference proteome</keyword>
<name>C1FEC3_MICCC</name>
<evidence type="ECO:0000256" key="5">
    <source>
        <dbReference type="ARBA" id="ARBA00022991"/>
    </source>
</evidence>
<evidence type="ECO:0000256" key="4">
    <source>
        <dbReference type="ARBA" id="ARBA00022640"/>
    </source>
</evidence>
<feature type="binding site" evidence="6">
    <location>
        <position position="197"/>
    </location>
    <ligand>
        <name>chlorophyll a</name>
        <dbReference type="ChEBI" id="CHEBI:58416"/>
        <label>1</label>
    </ligand>
</feature>
<dbReference type="OrthoDB" id="423598at2759"/>
<dbReference type="InParanoid" id="C1FEC3"/>
<feature type="binding site" description="axial binding residue" evidence="6">
    <location>
        <position position="119"/>
    </location>
    <ligand>
        <name>chlorophyll b</name>
        <dbReference type="ChEBI" id="CHEBI:61721"/>
        <label>1</label>
    </ligand>
    <ligandPart>
        <name>Mg</name>
        <dbReference type="ChEBI" id="CHEBI:25107"/>
    </ligandPart>
</feature>
<dbReference type="OMA" id="EFRPIPW"/>
<dbReference type="InterPro" id="IPR022796">
    <property type="entry name" value="Chloroa_b-bind"/>
</dbReference>
<dbReference type="eggNOG" id="ENOG502S0ZD">
    <property type="taxonomic scope" value="Eukaryota"/>
</dbReference>
<keyword evidence="3 7" id="KW-0602">Photosynthesis</keyword>
<evidence type="ECO:0000313" key="9">
    <source>
        <dbReference type="Proteomes" id="UP000002009"/>
    </source>
</evidence>
<feature type="binding site" evidence="6">
    <location>
        <position position="182"/>
    </location>
    <ligand>
        <name>chlorophyll a</name>
        <dbReference type="ChEBI" id="CHEBI:58416"/>
        <label>1</label>
    </ligand>
</feature>
<feature type="binding site" description="axial binding residue" evidence="6">
    <location>
        <position position="82"/>
    </location>
    <ligand>
        <name>chlorophyll b</name>
        <dbReference type="ChEBI" id="CHEBI:61721"/>
        <label>1</label>
    </ligand>
    <ligandPart>
        <name>Mg</name>
        <dbReference type="ChEBI" id="CHEBI:25107"/>
    </ligandPart>
</feature>
<keyword evidence="4 7" id="KW-0934">Plastid</keyword>
<dbReference type="GO" id="GO:0009765">
    <property type="term" value="P:photosynthesis, light harvesting"/>
    <property type="evidence" value="ECO:0007669"/>
    <property type="project" value="InterPro"/>
</dbReference>
<dbReference type="InterPro" id="IPR001344">
    <property type="entry name" value="Chloro_AB-bd_pln"/>
</dbReference>
<dbReference type="SUPFAM" id="SSF103511">
    <property type="entry name" value="Chlorophyll a-b binding protein"/>
    <property type="match status" value="1"/>
</dbReference>
<evidence type="ECO:0000256" key="1">
    <source>
        <dbReference type="ARBA" id="ARBA00022494"/>
    </source>
</evidence>
<dbReference type="Proteomes" id="UP000002009">
    <property type="component" value="Chromosome 1"/>
</dbReference>
<feature type="binding site" evidence="6">
    <location>
        <position position="165"/>
    </location>
    <ligand>
        <name>chlorophyll a</name>
        <dbReference type="ChEBI" id="CHEBI:58416"/>
        <label>1</label>
    </ligand>
</feature>
<dbReference type="GO" id="GO:0009523">
    <property type="term" value="C:photosystem II"/>
    <property type="evidence" value="ECO:0007669"/>
    <property type="project" value="UniProtKB-KW"/>
</dbReference>
<feature type="binding site" evidence="6">
    <location>
        <position position="170"/>
    </location>
    <ligand>
        <name>chlorophyll a</name>
        <dbReference type="ChEBI" id="CHEBI:58416"/>
        <label>1</label>
    </ligand>
</feature>
<feature type="binding site" evidence="6">
    <location>
        <position position="77"/>
    </location>
    <ligand>
        <name>chlorophyll a</name>
        <dbReference type="ChEBI" id="CHEBI:58416"/>
        <label>1</label>
    </ligand>
</feature>
<comment type="function">
    <text evidence="7">The light-harvesting complex (LHC) functions as a light receptor, it captures and delivers excitation energy to photosystems with which it is closely associated.</text>
</comment>
<evidence type="ECO:0000313" key="8">
    <source>
        <dbReference type="EMBL" id="ACO68541.1"/>
    </source>
</evidence>
<keyword evidence="1 6" id="KW-0148">Chlorophyll</keyword>
<accession>C1FEC3</accession>
<dbReference type="GO" id="GO:0016168">
    <property type="term" value="F:chlorophyll binding"/>
    <property type="evidence" value="ECO:0007669"/>
    <property type="project" value="UniProtKB-KW"/>
</dbReference>
<organism evidence="8 9">
    <name type="scientific">Micromonas commoda (strain RCC299 / NOUM17 / CCMP2709)</name>
    <name type="common">Picoplanktonic green alga</name>
    <dbReference type="NCBI Taxonomy" id="296587"/>
    <lineage>
        <taxon>Eukaryota</taxon>
        <taxon>Viridiplantae</taxon>
        <taxon>Chlorophyta</taxon>
        <taxon>Mamiellophyceae</taxon>
        <taxon>Mamiellales</taxon>
        <taxon>Mamiellaceae</taxon>
        <taxon>Micromonas</taxon>
    </lineage>
</organism>
<gene>
    <name evidence="8" type="primary">LHCA5</name>
    <name evidence="8" type="ORF">MICPUN_55391</name>
</gene>
<evidence type="ECO:0000256" key="3">
    <source>
        <dbReference type="ARBA" id="ARBA00022531"/>
    </source>
</evidence>
<feature type="binding site" evidence="6">
    <location>
        <position position="164"/>
    </location>
    <ligand>
        <name>chlorophyll a</name>
        <dbReference type="ChEBI" id="CHEBI:58416"/>
        <label>1</label>
    </ligand>
</feature>
<dbReference type="GO" id="GO:0009522">
    <property type="term" value="C:photosystem I"/>
    <property type="evidence" value="ECO:0007669"/>
    <property type="project" value="UniProtKB-KW"/>
</dbReference>
<dbReference type="AlphaFoldDB" id="C1FEC3"/>
<dbReference type="GO" id="GO:0009535">
    <property type="term" value="C:chloroplast thylakoid membrane"/>
    <property type="evidence" value="ECO:0007669"/>
    <property type="project" value="UniProtKB-SubCell"/>
</dbReference>
<keyword evidence="5 7" id="KW-0157">Chromophore</keyword>
<evidence type="ECO:0000256" key="7">
    <source>
        <dbReference type="RuleBase" id="RU363080"/>
    </source>
</evidence>
<proteinExistence type="inferred from homology"/>
<dbReference type="Pfam" id="PF00504">
    <property type="entry name" value="Chloroa_b-bind"/>
    <property type="match status" value="1"/>
</dbReference>
<keyword evidence="7" id="KW-0603">Photosystem I</keyword>
<reference evidence="8 9" key="1">
    <citation type="journal article" date="2009" name="Science">
        <title>Green evolution and dynamic adaptations revealed by genomes of the marine picoeukaryotes Micromonas.</title>
        <authorList>
            <person name="Worden A.Z."/>
            <person name="Lee J.H."/>
            <person name="Mock T."/>
            <person name="Rouze P."/>
            <person name="Simmons M.P."/>
            <person name="Aerts A.L."/>
            <person name="Allen A.E."/>
            <person name="Cuvelier M.L."/>
            <person name="Derelle E."/>
            <person name="Everett M.V."/>
            <person name="Foulon E."/>
            <person name="Grimwood J."/>
            <person name="Gundlach H."/>
            <person name="Henrissat B."/>
            <person name="Napoli C."/>
            <person name="McDonald S.M."/>
            <person name="Parker M.S."/>
            <person name="Rombauts S."/>
            <person name="Salamov A."/>
            <person name="Von Dassow P."/>
            <person name="Badger J.H."/>
            <person name="Coutinho P.M."/>
            <person name="Demir E."/>
            <person name="Dubchak I."/>
            <person name="Gentemann C."/>
            <person name="Eikrem W."/>
            <person name="Gready J.E."/>
            <person name="John U."/>
            <person name="Lanier W."/>
            <person name="Lindquist E.A."/>
            <person name="Lucas S."/>
            <person name="Mayer K.F."/>
            <person name="Moreau H."/>
            <person name="Not F."/>
            <person name="Otillar R."/>
            <person name="Panaud O."/>
            <person name="Pangilinan J."/>
            <person name="Paulsen I."/>
            <person name="Piegu B."/>
            <person name="Poliakov A."/>
            <person name="Robbens S."/>
            <person name="Schmutz J."/>
            <person name="Toulza E."/>
            <person name="Wyss T."/>
            <person name="Zelensky A."/>
            <person name="Zhou K."/>
            <person name="Armbrust E.V."/>
            <person name="Bhattacharya D."/>
            <person name="Goodenough U.W."/>
            <person name="Van de Peer Y."/>
            <person name="Grigoriev I.V."/>
        </authorList>
    </citation>
    <scope>NUCLEOTIDE SEQUENCE [LARGE SCALE GENOMIC DNA]</scope>
    <source>
        <strain evidence="9">RCC299 / NOUM17</strain>
    </source>
</reference>
<feature type="binding site" evidence="6">
    <location>
        <position position="168"/>
    </location>
    <ligand>
        <name>chlorophyll b</name>
        <dbReference type="ChEBI" id="CHEBI:61721"/>
        <label>4</label>
    </ligand>
</feature>
<dbReference type="KEGG" id="mis:MICPUN_55391"/>
<evidence type="ECO:0000256" key="2">
    <source>
        <dbReference type="ARBA" id="ARBA00022528"/>
    </source>
</evidence>
<sequence length="247" mass="26832">MASITQASFFGLNSVRSSATKKIARRHHGFAVRAGTHWLPGTQPPPYLDGTMAGDYGFDPLRLGANPDTLPYLQEAELMNGRWAMHATAGILFTDAVGLPKWWEAGEAALGDWNLQTLVAFQVVIMAFLEAARIRGFMTTGQSGVIGNFPFDPTGQDSPEMRVKEVKNGRLAMMSFLGMVSQYAVTGTSPLEGLKAHMANPAGVNIFTSSVGNEMVAAIIFASIAPCYFVLKEQIEEGDDEFRPIPW</sequence>
<protein>
    <recommendedName>
        <fullName evidence="7">Chlorophyll a-b binding protein, chloroplastic</fullName>
    </recommendedName>
</protein>
<dbReference type="EMBL" id="CP001574">
    <property type="protein sequence ID" value="ACO68541.1"/>
    <property type="molecule type" value="Genomic_DNA"/>
</dbReference>
<comment type="subcellular location">
    <subcellularLocation>
        <location evidence="7">Plastid</location>
        <location evidence="7">Chloroplast thylakoid membrane</location>
    </subcellularLocation>
</comment>
<dbReference type="PANTHER" id="PTHR21649">
    <property type="entry name" value="CHLOROPHYLL A/B BINDING PROTEIN"/>
    <property type="match status" value="1"/>
</dbReference>